<dbReference type="VEuPathDB" id="FungiDB:VP01_3223g1"/>
<reference evidence="1 2" key="1">
    <citation type="submission" date="2015-08" db="EMBL/GenBank/DDBJ databases">
        <title>Next Generation Sequencing and Analysis of the Genome of Puccinia sorghi L Schw, the Causal Agent of Maize Common Rust.</title>
        <authorList>
            <person name="Rochi L."/>
            <person name="Burguener G."/>
            <person name="Darino M."/>
            <person name="Turjanski A."/>
            <person name="Kreff E."/>
            <person name="Dieguez M.J."/>
            <person name="Sacco F."/>
        </authorList>
    </citation>
    <scope>NUCLEOTIDE SEQUENCE [LARGE SCALE GENOMIC DNA]</scope>
    <source>
        <strain evidence="1 2">RO10H11247</strain>
    </source>
</reference>
<accession>A0A0L6V051</accession>
<organism evidence="1 2">
    <name type="scientific">Puccinia sorghi</name>
    <dbReference type="NCBI Taxonomy" id="27349"/>
    <lineage>
        <taxon>Eukaryota</taxon>
        <taxon>Fungi</taxon>
        <taxon>Dikarya</taxon>
        <taxon>Basidiomycota</taxon>
        <taxon>Pucciniomycotina</taxon>
        <taxon>Pucciniomycetes</taxon>
        <taxon>Pucciniales</taxon>
        <taxon>Pucciniaceae</taxon>
        <taxon>Puccinia</taxon>
    </lineage>
</organism>
<dbReference type="AlphaFoldDB" id="A0A0L6V051"/>
<proteinExistence type="predicted"/>
<name>A0A0L6V051_9BASI</name>
<comment type="caution">
    <text evidence="1">The sequence shown here is derived from an EMBL/GenBank/DDBJ whole genome shotgun (WGS) entry which is preliminary data.</text>
</comment>
<sequence length="373" mass="42946">MEKGETHVSSQWEEFKVLFPCGEEQDNGVEGVKKWWWIGVDMEIFRLRLEDFHHCKNPTSCHIGERKSCRLRSRNQWISKGWQVNRERKSVWWGRQDIFGATEARRVELVEQKNMGIGSWWQQQLWWSGVVRMVRGCLWVERALYLWVVVMNQPLSQRQWSQMVVPMVVVGWTVSAQSSCWNCGSMEVRQTVKTLMASEVLDDADFFYLVSGSRLQVSLILFQDQGCKFPLSMFQDQGFKTSLFSFCLSLIPLEGSLLGEGCRAVSVGRVLLRRHEKDRVGHHKDGKNTSNGRRSIWYRQRQGVVCCSRQGGIVGGVAKRTHSVGNIVKGSGVSVIIVAEVKRVLLVMEVKESREWLSTVFKTRAVWKAKLSQ</sequence>
<protein>
    <submittedName>
        <fullName evidence="1">Uncharacterized protein</fullName>
    </submittedName>
</protein>
<keyword evidence="2" id="KW-1185">Reference proteome</keyword>
<gene>
    <name evidence="1" type="ORF">VP01_3223g1</name>
</gene>
<dbReference type="EMBL" id="LAVV01008195">
    <property type="protein sequence ID" value="KNZ53495.1"/>
    <property type="molecule type" value="Genomic_DNA"/>
</dbReference>
<evidence type="ECO:0000313" key="1">
    <source>
        <dbReference type="EMBL" id="KNZ53495.1"/>
    </source>
</evidence>
<dbReference type="Proteomes" id="UP000037035">
    <property type="component" value="Unassembled WGS sequence"/>
</dbReference>
<evidence type="ECO:0000313" key="2">
    <source>
        <dbReference type="Proteomes" id="UP000037035"/>
    </source>
</evidence>